<dbReference type="InterPro" id="IPR000014">
    <property type="entry name" value="PAS"/>
</dbReference>
<dbReference type="PROSITE" id="PS50109">
    <property type="entry name" value="HIS_KIN"/>
    <property type="match status" value="1"/>
</dbReference>
<dbReference type="Gene3D" id="3.30.450.20">
    <property type="entry name" value="PAS domain"/>
    <property type="match status" value="1"/>
</dbReference>
<dbReference type="PANTHER" id="PTHR43047:SF78">
    <property type="entry name" value="SENSORY_REGULATORY PROTEIN RPFC"/>
    <property type="match status" value="1"/>
</dbReference>
<dbReference type="InterPro" id="IPR036890">
    <property type="entry name" value="HATPase_C_sf"/>
</dbReference>
<dbReference type="Pfam" id="PF02518">
    <property type="entry name" value="HATPase_c"/>
    <property type="match status" value="1"/>
</dbReference>
<evidence type="ECO:0000259" key="16">
    <source>
        <dbReference type="PROSITE" id="PS50112"/>
    </source>
</evidence>
<dbReference type="AlphaFoldDB" id="A0A831LPP7"/>
<dbReference type="CDD" id="cd00130">
    <property type="entry name" value="PAS"/>
    <property type="match status" value="1"/>
</dbReference>
<organism evidence="18">
    <name type="scientific">Geoalkalibacter subterraneus</name>
    <dbReference type="NCBI Taxonomy" id="483547"/>
    <lineage>
        <taxon>Bacteria</taxon>
        <taxon>Pseudomonadati</taxon>
        <taxon>Thermodesulfobacteriota</taxon>
        <taxon>Desulfuromonadia</taxon>
        <taxon>Desulfuromonadales</taxon>
        <taxon>Geoalkalibacteraceae</taxon>
        <taxon>Geoalkalibacter</taxon>
    </lineage>
</organism>
<dbReference type="InterPro" id="IPR004358">
    <property type="entry name" value="Sig_transdc_His_kin-like_C"/>
</dbReference>
<name>A0A831LPP7_9BACT</name>
<dbReference type="NCBIfam" id="TIGR00229">
    <property type="entry name" value="sensory_box"/>
    <property type="match status" value="1"/>
</dbReference>
<evidence type="ECO:0000259" key="17">
    <source>
        <dbReference type="PROSITE" id="PS50113"/>
    </source>
</evidence>
<comment type="caution">
    <text evidence="18">The sequence shown here is derived from an EMBL/GenBank/DDBJ whole genome shotgun (WGS) entry which is preliminary data.</text>
</comment>
<keyword evidence="11" id="KW-1133">Transmembrane helix</keyword>
<feature type="domain" description="PAC" evidence="17">
    <location>
        <begin position="423"/>
        <end position="474"/>
    </location>
</feature>
<dbReference type="SMART" id="SM00388">
    <property type="entry name" value="HisKA"/>
    <property type="match status" value="1"/>
</dbReference>
<evidence type="ECO:0000256" key="1">
    <source>
        <dbReference type="ARBA" id="ARBA00000085"/>
    </source>
</evidence>
<evidence type="ECO:0000256" key="10">
    <source>
        <dbReference type="ARBA" id="ARBA00022840"/>
    </source>
</evidence>
<evidence type="ECO:0000256" key="7">
    <source>
        <dbReference type="ARBA" id="ARBA00022692"/>
    </source>
</evidence>
<dbReference type="SUPFAM" id="SSF55785">
    <property type="entry name" value="PYP-like sensor domain (PAS domain)"/>
    <property type="match status" value="1"/>
</dbReference>
<dbReference type="CDD" id="cd00082">
    <property type="entry name" value="HisKA"/>
    <property type="match status" value="1"/>
</dbReference>
<comment type="catalytic activity">
    <reaction evidence="1">
        <text>ATP + protein L-histidine = ADP + protein N-phospho-L-histidine.</text>
        <dbReference type="EC" id="2.7.13.3"/>
    </reaction>
</comment>
<dbReference type="SMART" id="SM00091">
    <property type="entry name" value="PAS"/>
    <property type="match status" value="1"/>
</dbReference>
<evidence type="ECO:0000256" key="11">
    <source>
        <dbReference type="ARBA" id="ARBA00022989"/>
    </source>
</evidence>
<gene>
    <name evidence="18" type="ORF">ENN94_00825</name>
</gene>
<sequence>MMRIRHRIAFALFLLLAWMAVAGMFRQRHAEQKSAYLNQRLEMQDLAWRATVRSFEDGLGVYVDEYVRRPEILDLLVMAQDESQRVQARALLYREFFPVYRKLRARGMRQFQFHLPRAVSLLRFHAPHLSGDSLVTVRPAIRMAQLRRQTFEGFEVGKVISGFRSVYPLEDDDGRLLGSVELGLPFDTLRRAVAELKPNTEFNLILRKDALRHLFDESLGLYGPWAGDPIAWVEEDPRRELPDAPPPLSFTSRRLEARIAERRDIRRALETGEGGAFKLTLGAKAYVAVFTPISDVRGDLAGYLASYADGRALAQQDVNYFTNLALTTFFVMLAGWALYRLMENRSRLAQERRQFQAIAESMGEGLYVTDSAGQLTYINPAGASLLERDRNKLLGQSPHDSFHPATSTGGRSDCPLCRSRGPFHGELIFLRSNHEPFVVRAASCPLIESGAVRGMVTVFEDISERKRTEAELLRAKESLEKANERLKRAIAHSNRMAGQARNANEAKSRFLANMSHEIRTPMNGIVGMAELMLGTTLDKEQEQYVRTMRACGESLLSIINDILDFSKIEADRLVLAEENFNLLELVEESADLLVMQIGDKPVEMISYVAPDVPLWLKGDPGRLRQILLNLGSNAVKFTPSGEVAILVSLAECTDERATVCCEVRDTGIGISAEQREKLFLPFEQGDASSTRQFGGTGLGLAITRRLLDLMGGTINYDSAPGKGTTFRCTIPLKPALLEDSPSDPPILDCVDVPM</sequence>
<dbReference type="CDD" id="cd16922">
    <property type="entry name" value="HATPase_EvgS-ArcB-TorS-like"/>
    <property type="match status" value="1"/>
</dbReference>
<evidence type="ECO:0000256" key="14">
    <source>
        <dbReference type="SAM" id="Coils"/>
    </source>
</evidence>
<dbReference type="GO" id="GO:0005886">
    <property type="term" value="C:plasma membrane"/>
    <property type="evidence" value="ECO:0007669"/>
    <property type="project" value="UniProtKB-SubCell"/>
</dbReference>
<protein>
    <recommendedName>
        <fullName evidence="3">histidine kinase</fullName>
        <ecNumber evidence="3">2.7.13.3</ecNumber>
    </recommendedName>
</protein>
<dbReference type="GO" id="GO:0005524">
    <property type="term" value="F:ATP binding"/>
    <property type="evidence" value="ECO:0007669"/>
    <property type="project" value="UniProtKB-KW"/>
</dbReference>
<dbReference type="PANTHER" id="PTHR43047">
    <property type="entry name" value="TWO-COMPONENT HISTIDINE PROTEIN KINASE"/>
    <property type="match status" value="1"/>
</dbReference>
<evidence type="ECO:0000256" key="3">
    <source>
        <dbReference type="ARBA" id="ARBA00012438"/>
    </source>
</evidence>
<feature type="non-terminal residue" evidence="18">
    <location>
        <position position="754"/>
    </location>
</feature>
<dbReference type="SMART" id="SM00387">
    <property type="entry name" value="HATPase_c"/>
    <property type="match status" value="1"/>
</dbReference>
<accession>A0A831LPP7</accession>
<dbReference type="SUPFAM" id="SSF103190">
    <property type="entry name" value="Sensory domain-like"/>
    <property type="match status" value="1"/>
</dbReference>
<dbReference type="EMBL" id="DSDO01000055">
    <property type="protein sequence ID" value="HDR46224.1"/>
    <property type="molecule type" value="Genomic_DNA"/>
</dbReference>
<evidence type="ECO:0000256" key="13">
    <source>
        <dbReference type="ARBA" id="ARBA00023136"/>
    </source>
</evidence>
<keyword evidence="6" id="KW-0808">Transferase</keyword>
<feature type="coiled-coil region" evidence="14">
    <location>
        <begin position="465"/>
        <end position="496"/>
    </location>
</feature>
<dbReference type="InterPro" id="IPR003594">
    <property type="entry name" value="HATPase_dom"/>
</dbReference>
<evidence type="ECO:0000256" key="6">
    <source>
        <dbReference type="ARBA" id="ARBA00022679"/>
    </source>
</evidence>
<evidence type="ECO:0000313" key="18">
    <source>
        <dbReference type="EMBL" id="HDR46224.1"/>
    </source>
</evidence>
<keyword evidence="4" id="KW-1003">Cell membrane</keyword>
<dbReference type="SUPFAM" id="SSF55874">
    <property type="entry name" value="ATPase domain of HSP90 chaperone/DNA topoisomerase II/histidine kinase"/>
    <property type="match status" value="1"/>
</dbReference>
<dbReference type="InterPro" id="IPR029151">
    <property type="entry name" value="Sensor-like_sf"/>
</dbReference>
<evidence type="ECO:0000256" key="9">
    <source>
        <dbReference type="ARBA" id="ARBA00022777"/>
    </source>
</evidence>
<dbReference type="PROSITE" id="PS50112">
    <property type="entry name" value="PAS"/>
    <property type="match status" value="1"/>
</dbReference>
<dbReference type="GO" id="GO:0000155">
    <property type="term" value="F:phosphorelay sensor kinase activity"/>
    <property type="evidence" value="ECO:0007669"/>
    <property type="project" value="InterPro"/>
</dbReference>
<dbReference type="Gene3D" id="3.30.565.10">
    <property type="entry name" value="Histidine kinase-like ATPase, C-terminal domain"/>
    <property type="match status" value="1"/>
</dbReference>
<evidence type="ECO:0000256" key="2">
    <source>
        <dbReference type="ARBA" id="ARBA00004651"/>
    </source>
</evidence>
<keyword evidence="12" id="KW-0902">Two-component regulatory system</keyword>
<dbReference type="Pfam" id="PF14827">
    <property type="entry name" value="dCache_3"/>
    <property type="match status" value="1"/>
</dbReference>
<dbReference type="PRINTS" id="PR00344">
    <property type="entry name" value="BCTRLSENSOR"/>
</dbReference>
<dbReference type="InterPro" id="IPR003661">
    <property type="entry name" value="HisK_dim/P_dom"/>
</dbReference>
<feature type="domain" description="Histidine kinase" evidence="15">
    <location>
        <begin position="513"/>
        <end position="734"/>
    </location>
</feature>
<dbReference type="FunFam" id="1.10.287.130:FF:000003">
    <property type="entry name" value="Histidine kinase"/>
    <property type="match status" value="1"/>
</dbReference>
<evidence type="ECO:0000256" key="8">
    <source>
        <dbReference type="ARBA" id="ARBA00022741"/>
    </source>
</evidence>
<dbReference type="InterPro" id="IPR036097">
    <property type="entry name" value="HisK_dim/P_sf"/>
</dbReference>
<evidence type="ECO:0000256" key="4">
    <source>
        <dbReference type="ARBA" id="ARBA00022475"/>
    </source>
</evidence>
<dbReference type="InterPro" id="IPR005467">
    <property type="entry name" value="His_kinase_dom"/>
</dbReference>
<proteinExistence type="predicted"/>
<dbReference type="Gene3D" id="1.10.287.130">
    <property type="match status" value="1"/>
</dbReference>
<feature type="domain" description="PAS" evidence="16">
    <location>
        <begin position="351"/>
        <end position="404"/>
    </location>
</feature>
<dbReference type="FunFam" id="3.30.565.10:FF:000010">
    <property type="entry name" value="Sensor histidine kinase RcsC"/>
    <property type="match status" value="1"/>
</dbReference>
<evidence type="ECO:0000256" key="5">
    <source>
        <dbReference type="ARBA" id="ARBA00022553"/>
    </source>
</evidence>
<dbReference type="SUPFAM" id="SSF47384">
    <property type="entry name" value="Homodimeric domain of signal transducing histidine kinase"/>
    <property type="match status" value="1"/>
</dbReference>
<dbReference type="EC" id="2.7.13.3" evidence="3"/>
<keyword evidence="5" id="KW-0597">Phosphoprotein</keyword>
<dbReference type="Proteomes" id="UP000886162">
    <property type="component" value="Unassembled WGS sequence"/>
</dbReference>
<keyword evidence="8" id="KW-0547">Nucleotide-binding</keyword>
<comment type="subcellular location">
    <subcellularLocation>
        <location evidence="2">Cell membrane</location>
        <topology evidence="2">Multi-pass membrane protein</topology>
    </subcellularLocation>
</comment>
<keyword evidence="13" id="KW-0472">Membrane</keyword>
<dbReference type="Pfam" id="PF13426">
    <property type="entry name" value="PAS_9"/>
    <property type="match status" value="1"/>
</dbReference>
<dbReference type="Pfam" id="PF00512">
    <property type="entry name" value="HisKA"/>
    <property type="match status" value="1"/>
</dbReference>
<dbReference type="InterPro" id="IPR029150">
    <property type="entry name" value="dCache_3"/>
</dbReference>
<evidence type="ECO:0000259" key="15">
    <source>
        <dbReference type="PROSITE" id="PS50109"/>
    </source>
</evidence>
<dbReference type="PROSITE" id="PS50113">
    <property type="entry name" value="PAC"/>
    <property type="match status" value="1"/>
</dbReference>
<evidence type="ECO:0000256" key="12">
    <source>
        <dbReference type="ARBA" id="ARBA00023012"/>
    </source>
</evidence>
<dbReference type="InterPro" id="IPR035965">
    <property type="entry name" value="PAS-like_dom_sf"/>
</dbReference>
<keyword evidence="7" id="KW-0812">Transmembrane</keyword>
<reference evidence="18" key="1">
    <citation type="journal article" date="2020" name="mSystems">
        <title>Genome- and Community-Level Interaction Insights into Carbon Utilization and Element Cycling Functions of Hydrothermarchaeota in Hydrothermal Sediment.</title>
        <authorList>
            <person name="Zhou Z."/>
            <person name="Liu Y."/>
            <person name="Xu W."/>
            <person name="Pan J."/>
            <person name="Luo Z.H."/>
            <person name="Li M."/>
        </authorList>
    </citation>
    <scope>NUCLEOTIDE SEQUENCE [LARGE SCALE GENOMIC DNA]</scope>
    <source>
        <strain evidence="18">SpSt-1220</strain>
    </source>
</reference>
<keyword evidence="14" id="KW-0175">Coiled coil</keyword>
<keyword evidence="9" id="KW-0418">Kinase</keyword>
<keyword evidence="10" id="KW-0067">ATP-binding</keyword>
<dbReference type="InterPro" id="IPR000700">
    <property type="entry name" value="PAS-assoc_C"/>
</dbReference>